<dbReference type="AlphaFoldDB" id="A0A0H2YQ04"/>
<dbReference type="Pfam" id="PF07940">
    <property type="entry name" value="Hepar_II_III_C"/>
    <property type="match status" value="1"/>
</dbReference>
<name>A0A0H2YQ04_CLOP1</name>
<sequence length="672" mass="78922">MSNYSNKIEGLKAKVNEYMQVYDAEFVRYYINHNCKNEVDKKLIGSNLILNNSFIFDDEWDMEQCKIPYLNRDLDWNFTPNGDEEWVFMLNRHEYFEKLIAAYYFSNDEKYLDKLKELIFNWIEKNEIKECGGPTIRTIDTGIRCFSWMKSLLHLIHENKLEDEEILKIISSIKEQLEYLKKSYIDKYVLSNWGVLQTTAIITCSLWLKEFIEDEELYKWALEELYREINLQVLEDGSHWEQSVMYHIEVLNCSMATIHYVKYFNVDLDEEFLEKIHSMAKYLVYCGDSNSIQVAQGDSDRSDIRDVLLRASILFNDPHLKFRAYETMDLTSILLFGRDGFLKYTNMDAEEITKLNKSFIDSGNIYIRSGWDKEASFTYLQNGTLGSGHGHSDLCHFSIHYGGEPFLIDSGRYTYVESDLLREYLKSVKAHNVSVIDDSPFAIPKNSWKYNKYPDVMKNYFNEKDNIAYAEMAYLATLSDGTPYTVIRKVLVISPDIWVIVNDIRCSGKHICKNYYNLDYKVKVIKEEGYFRCVNKESEIKIYNNNVDKKYIENTLISTNYNSINNSKKIVTQGTFENNFVNYDIILGQNLKSIEIKDPSIVQYNSKEKIDTSVAITKEFVINENESYTVIIFNKETFKGAKVYMYDDLALYGKVIVVHRVKDKREIIRLKA</sequence>
<accession>A0A0H2YQ04</accession>
<dbReference type="Pfam" id="PF16889">
    <property type="entry name" value="Hepar_II_III_N"/>
    <property type="match status" value="1"/>
</dbReference>
<comment type="subcellular location">
    <subcellularLocation>
        <location evidence="1">Periplasm</location>
    </subcellularLocation>
</comment>
<keyword evidence="8" id="KW-1185">Reference proteome</keyword>
<evidence type="ECO:0000313" key="8">
    <source>
        <dbReference type="Proteomes" id="UP000001823"/>
    </source>
</evidence>
<dbReference type="PaxDb" id="195103-CPF_0406"/>
<dbReference type="PANTHER" id="PTHR39210">
    <property type="entry name" value="HEPARIN-SULFATE LYASE"/>
    <property type="match status" value="1"/>
</dbReference>
<protein>
    <submittedName>
        <fullName evidence="7">Heparinase II/III-like protein</fullName>
    </submittedName>
</protein>
<dbReference type="InterPro" id="IPR008929">
    <property type="entry name" value="Chondroitin_lyas"/>
</dbReference>
<dbReference type="GO" id="GO:0016829">
    <property type="term" value="F:lyase activity"/>
    <property type="evidence" value="ECO:0007669"/>
    <property type="project" value="UniProtKB-KW"/>
</dbReference>
<dbReference type="KEGG" id="cpf:CPF_0406"/>
<keyword evidence="3" id="KW-0574">Periplasm</keyword>
<evidence type="ECO:0000259" key="5">
    <source>
        <dbReference type="Pfam" id="PF07940"/>
    </source>
</evidence>
<dbReference type="InterPro" id="IPR031680">
    <property type="entry name" value="Hepar_II_III_N"/>
</dbReference>
<dbReference type="eggNOG" id="COG5434">
    <property type="taxonomic scope" value="Bacteria"/>
</dbReference>
<dbReference type="Gene3D" id="1.50.10.100">
    <property type="entry name" value="Chondroitin AC/alginate lyase"/>
    <property type="match status" value="1"/>
</dbReference>
<dbReference type="Proteomes" id="UP000001823">
    <property type="component" value="Chromosome"/>
</dbReference>
<gene>
    <name evidence="7" type="ordered locus">CPF_0406</name>
</gene>
<dbReference type="SUPFAM" id="SSF48230">
    <property type="entry name" value="Chondroitin AC/alginate lyase"/>
    <property type="match status" value="1"/>
</dbReference>
<evidence type="ECO:0000256" key="4">
    <source>
        <dbReference type="ARBA" id="ARBA00023239"/>
    </source>
</evidence>
<dbReference type="EMBL" id="CP000246">
    <property type="protein sequence ID" value="ABG82423.1"/>
    <property type="molecule type" value="Genomic_DNA"/>
</dbReference>
<evidence type="ECO:0000256" key="1">
    <source>
        <dbReference type="ARBA" id="ARBA00004418"/>
    </source>
</evidence>
<dbReference type="STRING" id="195103.CPF_0406"/>
<organism evidence="7 8">
    <name type="scientific">Clostridium perfringens (strain ATCC 13124 / DSM 756 / JCM 1290 / NCIMB 6125 / NCTC 8237 / Type A)</name>
    <dbReference type="NCBI Taxonomy" id="195103"/>
    <lineage>
        <taxon>Bacteria</taxon>
        <taxon>Bacillati</taxon>
        <taxon>Bacillota</taxon>
        <taxon>Clostridia</taxon>
        <taxon>Eubacteriales</taxon>
        <taxon>Clostridiaceae</taxon>
        <taxon>Clostridium</taxon>
    </lineage>
</organism>
<keyword evidence="4" id="KW-0456">Lyase</keyword>
<dbReference type="RefSeq" id="WP_003455377.1">
    <property type="nucleotide sequence ID" value="NC_008261.1"/>
</dbReference>
<reference evidence="7 8" key="1">
    <citation type="journal article" date="2006" name="Genome Res.">
        <title>Skewed genomic variability in strains of the toxigenic bacterial pathogen, Clostridium perfringens.</title>
        <authorList>
            <person name="Myers G.S."/>
            <person name="Rasko D.A."/>
            <person name="Cheung J.K."/>
            <person name="Ravel J."/>
            <person name="Seshadri R."/>
            <person name="Deboy R.T."/>
            <person name="Ren Q."/>
            <person name="Varga J."/>
            <person name="Awad M.M."/>
            <person name="Brinkac L.M."/>
            <person name="Daugherty S.C."/>
            <person name="Haft D.H."/>
            <person name="Dodson R.J."/>
            <person name="Madupu R."/>
            <person name="Nelson W.C."/>
            <person name="Rosovitz M.J."/>
            <person name="Sullivan S.A."/>
            <person name="Khouri H."/>
            <person name="Dimitrov G.I."/>
            <person name="Watkins K.L."/>
            <person name="Mulligan S."/>
            <person name="Benton J."/>
            <person name="Radune D."/>
            <person name="Fisher D.J."/>
            <person name="Atkins H.S."/>
            <person name="Hiscox T."/>
            <person name="Jost B.H."/>
            <person name="Billington S.J."/>
            <person name="Songer J.G."/>
            <person name="McClane B.A."/>
            <person name="Titball R.W."/>
            <person name="Rood J.I."/>
            <person name="Melville S.B."/>
            <person name="Paulsen I.T."/>
        </authorList>
    </citation>
    <scope>NUCLEOTIDE SEQUENCE [LARGE SCALE GENOMIC DNA]</scope>
    <source>
        <strain evidence="8">ATCC 13124 / DSM 756 / JCM 1290 / NCIMB 6125 / NCTC 8237 / S 107 / Type A</strain>
    </source>
</reference>
<evidence type="ECO:0000256" key="2">
    <source>
        <dbReference type="ARBA" id="ARBA00022729"/>
    </source>
</evidence>
<evidence type="ECO:0000256" key="3">
    <source>
        <dbReference type="ARBA" id="ARBA00022764"/>
    </source>
</evidence>
<dbReference type="InterPro" id="IPR012480">
    <property type="entry name" value="Hepar_II_III_C"/>
</dbReference>
<keyword evidence="2" id="KW-0732">Signal</keyword>
<proteinExistence type="predicted"/>
<dbReference type="Gene3D" id="2.70.98.70">
    <property type="match status" value="1"/>
</dbReference>
<evidence type="ECO:0000313" key="7">
    <source>
        <dbReference type="EMBL" id="ABG82423.1"/>
    </source>
</evidence>
<feature type="domain" description="Heparinase II/III-like C-terminal" evidence="5">
    <location>
        <begin position="362"/>
        <end position="575"/>
    </location>
</feature>
<feature type="domain" description="Heparin-sulfate lyase N-terminal" evidence="6">
    <location>
        <begin position="37"/>
        <end position="300"/>
    </location>
</feature>
<dbReference type="PANTHER" id="PTHR39210:SF1">
    <property type="entry name" value="HEPARIN-SULFATE LYASE"/>
    <property type="match status" value="1"/>
</dbReference>
<dbReference type="HOGENOM" id="CLU_013047_2_0_9"/>
<dbReference type="GO" id="GO:0042597">
    <property type="term" value="C:periplasmic space"/>
    <property type="evidence" value="ECO:0007669"/>
    <property type="project" value="UniProtKB-SubCell"/>
</dbReference>
<dbReference type="GeneID" id="93003248"/>
<evidence type="ECO:0000259" key="6">
    <source>
        <dbReference type="Pfam" id="PF16889"/>
    </source>
</evidence>